<evidence type="ECO:0000313" key="3">
    <source>
        <dbReference type="EMBL" id="KAG5841800.1"/>
    </source>
</evidence>
<dbReference type="GO" id="GO:0061630">
    <property type="term" value="F:ubiquitin protein ligase activity"/>
    <property type="evidence" value="ECO:0007669"/>
    <property type="project" value="TreeGrafter"/>
</dbReference>
<dbReference type="Proteomes" id="UP001044222">
    <property type="component" value="Chromosome 9"/>
</dbReference>
<accession>A0A9D3RT07</accession>
<feature type="domain" description="RNF31 C-terminal" evidence="2">
    <location>
        <begin position="49"/>
        <end position="134"/>
    </location>
</feature>
<evidence type="ECO:0000259" key="2">
    <source>
        <dbReference type="Pfam" id="PF18091"/>
    </source>
</evidence>
<dbReference type="GO" id="GO:1990450">
    <property type="term" value="F:linear polyubiquitin binding"/>
    <property type="evidence" value="ECO:0007669"/>
    <property type="project" value="TreeGrafter"/>
</dbReference>
<dbReference type="Pfam" id="PF18091">
    <property type="entry name" value="E3_UbLigase_RBR"/>
    <property type="match status" value="1"/>
</dbReference>
<keyword evidence="4" id="KW-1185">Reference proteome</keyword>
<protein>
    <recommendedName>
        <fullName evidence="2">RNF31 C-terminal domain-containing protein</fullName>
    </recommendedName>
</protein>
<dbReference type="InterPro" id="IPR026254">
    <property type="entry name" value="RNF31-like"/>
</dbReference>
<evidence type="ECO:0000313" key="4">
    <source>
        <dbReference type="Proteomes" id="UP001044222"/>
    </source>
</evidence>
<dbReference type="AlphaFoldDB" id="A0A9D3RT07"/>
<reference evidence="3" key="1">
    <citation type="submission" date="2021-01" db="EMBL/GenBank/DDBJ databases">
        <title>A chromosome-scale assembly of European eel, Anguilla anguilla.</title>
        <authorList>
            <person name="Henkel C."/>
            <person name="Jong-Raadsen S.A."/>
            <person name="Dufour S."/>
            <person name="Weltzien F.-A."/>
            <person name="Palstra A.P."/>
            <person name="Pelster B."/>
            <person name="Spaink H.P."/>
            <person name="Van Den Thillart G.E."/>
            <person name="Jansen H."/>
            <person name="Zahm M."/>
            <person name="Klopp C."/>
            <person name="Cedric C."/>
            <person name="Louis A."/>
            <person name="Berthelot C."/>
            <person name="Parey E."/>
            <person name="Roest Crollius H."/>
            <person name="Montfort J."/>
            <person name="Robinson-Rechavi M."/>
            <person name="Bucao C."/>
            <person name="Bouchez O."/>
            <person name="Gislard M."/>
            <person name="Lluch J."/>
            <person name="Milhes M."/>
            <person name="Lampietro C."/>
            <person name="Lopez Roques C."/>
            <person name="Donnadieu C."/>
            <person name="Braasch I."/>
            <person name="Desvignes T."/>
            <person name="Postlethwait J."/>
            <person name="Bobe J."/>
            <person name="Guiguen Y."/>
            <person name="Dirks R."/>
        </authorList>
    </citation>
    <scope>NUCLEOTIDE SEQUENCE</scope>
    <source>
        <strain evidence="3">Tag_6206</strain>
        <tissue evidence="3">Liver</tissue>
    </source>
</reference>
<dbReference type="PANTHER" id="PTHR16004:SF3">
    <property type="entry name" value="E3 UBIQUITIN-PROTEIN LIGASE RNF31"/>
    <property type="match status" value="1"/>
</dbReference>
<name>A0A9D3RT07_ANGAN</name>
<sequence length="212" mass="23094">MHPVPVRVLRRVPEPGSACGFSADCGMKGLHAHHPRDCLYHLRDWNVPRLRQLLQHHKVAIPLQAGGSDKGLCGVLEQRETAQREEPCGKPAPAEYNGYCECHYKEWLVELINQKQLDPAALFDRAELVSELQRWGFEPSPAAQTGAQIGATRRGQIVPAAAQTGREADRPGGRARPGGEGRYRGLCVLSDSGGPVGRGAAPDSQLLLMLND</sequence>
<gene>
    <name evidence="3" type="ORF">ANANG_G00170780</name>
</gene>
<dbReference type="GO" id="GO:0097039">
    <property type="term" value="P:protein linear polyubiquitination"/>
    <property type="evidence" value="ECO:0007669"/>
    <property type="project" value="TreeGrafter"/>
</dbReference>
<dbReference type="GO" id="GO:0071797">
    <property type="term" value="C:LUBAC complex"/>
    <property type="evidence" value="ECO:0007669"/>
    <property type="project" value="InterPro"/>
</dbReference>
<proteinExistence type="predicted"/>
<feature type="region of interest" description="Disordered" evidence="1">
    <location>
        <begin position="162"/>
        <end position="181"/>
    </location>
</feature>
<comment type="caution">
    <text evidence="3">The sequence shown here is derived from an EMBL/GenBank/DDBJ whole genome shotgun (WGS) entry which is preliminary data.</text>
</comment>
<feature type="compositionally biased region" description="Basic and acidic residues" evidence="1">
    <location>
        <begin position="166"/>
        <end position="181"/>
    </location>
</feature>
<dbReference type="InterPro" id="IPR041031">
    <property type="entry name" value="RNF31_C"/>
</dbReference>
<dbReference type="PANTHER" id="PTHR16004">
    <property type="entry name" value="RING FINGER PROTEIN 31-RELATED"/>
    <property type="match status" value="1"/>
</dbReference>
<dbReference type="GO" id="GO:0070530">
    <property type="term" value="F:K63-linked polyubiquitin modification-dependent protein binding"/>
    <property type="evidence" value="ECO:0007669"/>
    <property type="project" value="TreeGrafter"/>
</dbReference>
<evidence type="ECO:0000256" key="1">
    <source>
        <dbReference type="SAM" id="MobiDB-lite"/>
    </source>
</evidence>
<organism evidence="3 4">
    <name type="scientific">Anguilla anguilla</name>
    <name type="common">European freshwater eel</name>
    <name type="synonym">Muraena anguilla</name>
    <dbReference type="NCBI Taxonomy" id="7936"/>
    <lineage>
        <taxon>Eukaryota</taxon>
        <taxon>Metazoa</taxon>
        <taxon>Chordata</taxon>
        <taxon>Craniata</taxon>
        <taxon>Vertebrata</taxon>
        <taxon>Euteleostomi</taxon>
        <taxon>Actinopterygii</taxon>
        <taxon>Neopterygii</taxon>
        <taxon>Teleostei</taxon>
        <taxon>Anguilliformes</taxon>
        <taxon>Anguillidae</taxon>
        <taxon>Anguilla</taxon>
    </lineage>
</organism>
<dbReference type="EMBL" id="JAFIRN010000009">
    <property type="protein sequence ID" value="KAG5841800.1"/>
    <property type="molecule type" value="Genomic_DNA"/>
</dbReference>
<dbReference type="GO" id="GO:0036435">
    <property type="term" value="F:K48-linked polyubiquitin modification-dependent protein binding"/>
    <property type="evidence" value="ECO:0007669"/>
    <property type="project" value="TreeGrafter"/>
</dbReference>